<name>C9RCK4_AMMDK</name>
<gene>
    <name evidence="2" type="ordered locus">Adeg_0841</name>
</gene>
<keyword evidence="2" id="KW-0540">Nuclease</keyword>
<dbReference type="AlphaFoldDB" id="C9RCK4"/>
<dbReference type="eggNOG" id="COG1403">
    <property type="taxonomic scope" value="Bacteria"/>
</dbReference>
<dbReference type="PANTHER" id="PTHR33877">
    <property type="entry name" value="SLL1193 PROTEIN"/>
    <property type="match status" value="1"/>
</dbReference>
<evidence type="ECO:0000313" key="2">
    <source>
        <dbReference type="EMBL" id="ACX51981.1"/>
    </source>
</evidence>
<sequence>MAPTFVGYPKVFVVDVEGKPLLPCHPARARKLLKSGKAEVLRGSPFTIKLKRVVESPVGSLRAKVDDGSKWVGIALVNEFTGEVVFRGVLVQRGDVVRLLTLRREYRRNRRYRVVRHRECRNQNRKQVVPFPSIRQKKEAVYRVLADLAKIAPVSGVDVELVSQGVKNPALPGRDAREKALCRDGTCVLCGSRKDLQVHHLVPRSKGGTDTPANLVVLCRECHRKLHAGHRPHG</sequence>
<feature type="domain" description="HNH nuclease" evidence="1">
    <location>
        <begin position="175"/>
        <end position="224"/>
    </location>
</feature>
<keyword evidence="2" id="KW-0378">Hydrolase</keyword>
<evidence type="ECO:0000259" key="1">
    <source>
        <dbReference type="SMART" id="SM00507"/>
    </source>
</evidence>
<dbReference type="GO" id="GO:0003676">
    <property type="term" value="F:nucleic acid binding"/>
    <property type="evidence" value="ECO:0007669"/>
    <property type="project" value="InterPro"/>
</dbReference>
<dbReference type="PANTHER" id="PTHR33877:SF2">
    <property type="entry name" value="OS07G0170200 PROTEIN"/>
    <property type="match status" value="1"/>
</dbReference>
<dbReference type="GO" id="GO:0008270">
    <property type="term" value="F:zinc ion binding"/>
    <property type="evidence" value="ECO:0007669"/>
    <property type="project" value="InterPro"/>
</dbReference>
<reference evidence="2 3" key="1">
    <citation type="submission" date="2009-10" db="EMBL/GenBank/DDBJ databases">
        <title>Complete sequence of chromosome of Ammonifex degensii KC4.</title>
        <authorList>
            <consortium name="US DOE Joint Genome Institute"/>
            <person name="Kerfeld C."/>
            <person name="Goodner B."/>
            <person name="Huber H."/>
            <person name="Stetter K."/>
            <person name="Lucas S."/>
            <person name="Copeland A."/>
            <person name="Lapidus A."/>
            <person name="Glavina del Rio T."/>
            <person name="Dalin E."/>
            <person name="Tice H."/>
            <person name="Bruce D."/>
            <person name="Goodwin L."/>
            <person name="Pitluck S."/>
            <person name="Saunders E."/>
            <person name="Brettin T."/>
            <person name="Detter J.C."/>
            <person name="Han C."/>
            <person name="Larimer F."/>
            <person name="Land M."/>
            <person name="Hauser L."/>
            <person name="Kyrpides N."/>
            <person name="Ovchinnikova G."/>
            <person name="Richardson P."/>
        </authorList>
    </citation>
    <scope>NUCLEOTIDE SEQUENCE [LARGE SCALE GENOMIC DNA]</scope>
    <source>
        <strain evidence="3">DSM 10501 / KC4</strain>
    </source>
</reference>
<dbReference type="Pfam" id="PF01844">
    <property type="entry name" value="HNH"/>
    <property type="match status" value="1"/>
</dbReference>
<dbReference type="KEGG" id="adg:Adeg_0841"/>
<dbReference type="Proteomes" id="UP000002620">
    <property type="component" value="Chromosome"/>
</dbReference>
<dbReference type="Pfam" id="PF14239">
    <property type="entry name" value="RRXRR"/>
    <property type="match status" value="1"/>
</dbReference>
<dbReference type="InterPro" id="IPR047693">
    <property type="entry name" value="RNA-guided_IscB-like"/>
</dbReference>
<dbReference type="SMART" id="SM00507">
    <property type="entry name" value="HNHc"/>
    <property type="match status" value="1"/>
</dbReference>
<dbReference type="InterPro" id="IPR052892">
    <property type="entry name" value="NA-targeting_endonuclease"/>
</dbReference>
<protein>
    <submittedName>
        <fullName evidence="2">HNH endonuclease</fullName>
    </submittedName>
</protein>
<dbReference type="Gene3D" id="1.10.30.50">
    <property type="match status" value="1"/>
</dbReference>
<dbReference type="GO" id="GO:0004519">
    <property type="term" value="F:endonuclease activity"/>
    <property type="evidence" value="ECO:0007669"/>
    <property type="project" value="UniProtKB-KW"/>
</dbReference>
<dbReference type="HOGENOM" id="CLU_036716_3_0_9"/>
<dbReference type="InterPro" id="IPR002711">
    <property type="entry name" value="HNH"/>
</dbReference>
<dbReference type="STRING" id="429009.Adeg_0841"/>
<dbReference type="RefSeq" id="WP_015738858.1">
    <property type="nucleotide sequence ID" value="NC_013385.1"/>
</dbReference>
<evidence type="ECO:0000313" key="3">
    <source>
        <dbReference type="Proteomes" id="UP000002620"/>
    </source>
</evidence>
<keyword evidence="2" id="KW-0255">Endonuclease</keyword>
<proteinExistence type="predicted"/>
<dbReference type="InterPro" id="IPR003615">
    <property type="entry name" value="HNH_nuc"/>
</dbReference>
<keyword evidence="3" id="KW-1185">Reference proteome</keyword>
<organism evidence="2 3">
    <name type="scientific">Ammonifex degensii (strain DSM 10501 / KC4)</name>
    <dbReference type="NCBI Taxonomy" id="429009"/>
    <lineage>
        <taxon>Bacteria</taxon>
        <taxon>Bacillati</taxon>
        <taxon>Bacillota</taxon>
        <taxon>Clostridia</taxon>
        <taxon>Thermoanaerobacterales</taxon>
        <taxon>Thermoanaerobacteraceae</taxon>
        <taxon>Ammonifex</taxon>
    </lineage>
</organism>
<dbReference type="EMBL" id="CP001785">
    <property type="protein sequence ID" value="ACX51981.1"/>
    <property type="molecule type" value="Genomic_DNA"/>
</dbReference>
<accession>C9RCK4</accession>
<dbReference type="InterPro" id="IPR025938">
    <property type="entry name" value="RRXRR_dom"/>
</dbReference>
<dbReference type="NCBIfam" id="NF040563">
    <property type="entry name" value="guided_IscB"/>
    <property type="match status" value="1"/>
</dbReference>
<dbReference type="CDD" id="cd00085">
    <property type="entry name" value="HNHc"/>
    <property type="match status" value="1"/>
</dbReference>